<evidence type="ECO:0000256" key="1">
    <source>
        <dbReference type="SAM" id="MobiDB-lite"/>
    </source>
</evidence>
<name>A0A7R9TER4_9VIRI</name>
<gene>
    <name evidence="4" type="ORF">PCOL08062_LOCUS3049</name>
</gene>
<feature type="domain" description="EF-hand" evidence="3">
    <location>
        <begin position="431"/>
        <end position="466"/>
    </location>
</feature>
<keyword evidence="2" id="KW-0812">Transmembrane</keyword>
<keyword evidence="2" id="KW-1133">Transmembrane helix</keyword>
<proteinExistence type="predicted"/>
<evidence type="ECO:0000259" key="3">
    <source>
        <dbReference type="PROSITE" id="PS50222"/>
    </source>
</evidence>
<evidence type="ECO:0000313" key="4">
    <source>
        <dbReference type="EMBL" id="CAD8233469.1"/>
    </source>
</evidence>
<reference evidence="4" key="1">
    <citation type="submission" date="2021-01" db="EMBL/GenBank/DDBJ databases">
        <authorList>
            <person name="Corre E."/>
            <person name="Pelletier E."/>
            <person name="Niang G."/>
            <person name="Scheremetjew M."/>
            <person name="Finn R."/>
            <person name="Kale V."/>
            <person name="Holt S."/>
            <person name="Cochrane G."/>
            <person name="Meng A."/>
            <person name="Brown T."/>
            <person name="Cohen L."/>
        </authorList>
    </citation>
    <scope>NUCLEOTIDE SEQUENCE</scope>
    <source>
        <strain evidence="4">CCMP1413</strain>
    </source>
</reference>
<dbReference type="InterPro" id="IPR018247">
    <property type="entry name" value="EF_Hand_1_Ca_BS"/>
</dbReference>
<evidence type="ECO:0000256" key="2">
    <source>
        <dbReference type="SAM" id="Phobius"/>
    </source>
</evidence>
<dbReference type="GO" id="GO:0005509">
    <property type="term" value="F:calcium ion binding"/>
    <property type="evidence" value="ECO:0007669"/>
    <property type="project" value="InterPro"/>
</dbReference>
<feature type="region of interest" description="Disordered" evidence="1">
    <location>
        <begin position="562"/>
        <end position="587"/>
    </location>
</feature>
<dbReference type="PROSITE" id="PS50222">
    <property type="entry name" value="EF_HAND_2"/>
    <property type="match status" value="1"/>
</dbReference>
<dbReference type="PROSITE" id="PS00018">
    <property type="entry name" value="EF_HAND_1"/>
    <property type="match status" value="1"/>
</dbReference>
<dbReference type="InterPro" id="IPR002048">
    <property type="entry name" value="EF_hand_dom"/>
</dbReference>
<accession>A0A7R9TER4</accession>
<organism evidence="4">
    <name type="scientific">Prasinoderma coloniale</name>
    <dbReference type="NCBI Taxonomy" id="156133"/>
    <lineage>
        <taxon>Eukaryota</taxon>
        <taxon>Viridiplantae</taxon>
        <taxon>Prasinodermophyta</taxon>
        <taxon>Prasinodermophyceae</taxon>
        <taxon>Prasinodermales</taxon>
        <taxon>Prasinodermaceae</taxon>
        <taxon>Prasinoderma</taxon>
    </lineage>
</organism>
<feature type="transmembrane region" description="Helical" evidence="2">
    <location>
        <begin position="31"/>
        <end position="53"/>
    </location>
</feature>
<sequence>MSSRAEVLSGAHGLKSMLHLRTPKLGIIKDWRLGVLLWTLSALVIVYIGWDLVANQRFLMMSAPSFILGEIYGQPSANQPFEASRCARGLCDYCNNPEYNWRDGFWNLQPGDNDCDLHTFDQSLVKGEEHFSIITSEQILRYWQYDCAKPNTKPAQCVEDVIEAPPQKCVCGSNTTRLVAAPEEMEIYFTHSYVHTEGTKLPDYTYVRVADSNQNLAEFDHRGKSKAAVTLTLEDVLTWTGVSLDERWDAKDPTTPHYRLAGLKVTFNVRYYNWDLQPGGERTLSSRNAPTVAVLELHAIRSQWSSVGPSIHYGHQSAALSDMGLGVSDDVFDHVDVYRYGVVLTFQGGGNMGTPNLGQLVAAITQGVLMLGFCTTFVTYYATHFQGWVQKLIALVYWPAATWSMADKAKMYREFLFERLYPRRRQARFAVNAMTAALVFHQMDNDKNNTLTRSELEDHLRNNLSDVGDGRTMTTEELRGVLNLIMESAYADPNLEEEDIVIHRDTTGTVTTDLTLPRWINLATPDEVSLESIMRLVRKHHLIRSYSKSTAQAAIARAEDELAANRRSQPQRAGHAPSAGAAGQRMQMAPQIVVPGQPPHAVIPGNPPPTVVVQGVHYR</sequence>
<protein>
    <recommendedName>
        <fullName evidence="3">EF-hand domain-containing protein</fullName>
    </recommendedName>
</protein>
<dbReference type="EMBL" id="HBDZ01003989">
    <property type="protein sequence ID" value="CAD8233469.1"/>
    <property type="molecule type" value="Transcribed_RNA"/>
</dbReference>
<keyword evidence="2" id="KW-0472">Membrane</keyword>
<dbReference type="AlphaFoldDB" id="A0A7R9TER4"/>